<dbReference type="PROSITE" id="PS50005">
    <property type="entry name" value="TPR"/>
    <property type="match status" value="3"/>
</dbReference>
<dbReference type="InterPro" id="IPR019734">
    <property type="entry name" value="TPR_rpt"/>
</dbReference>
<dbReference type="Pfam" id="PF13432">
    <property type="entry name" value="TPR_16"/>
    <property type="match status" value="1"/>
</dbReference>
<keyword evidence="2 3" id="KW-0802">TPR repeat</keyword>
<evidence type="ECO:0000313" key="5">
    <source>
        <dbReference type="EMBL" id="MFC1799435.1"/>
    </source>
</evidence>
<reference evidence="5 6" key="1">
    <citation type="submission" date="2024-09" db="EMBL/GenBank/DDBJ databases">
        <authorList>
            <person name="D'Angelo T."/>
        </authorList>
    </citation>
    <scope>NUCLEOTIDE SEQUENCE [LARGE SCALE GENOMIC DNA]</scope>
    <source>
        <strain evidence="5">SAG AM-311-F02</strain>
    </source>
</reference>
<feature type="repeat" description="TPR" evidence="3">
    <location>
        <begin position="169"/>
        <end position="202"/>
    </location>
</feature>
<feature type="repeat" description="TPR" evidence="3">
    <location>
        <begin position="237"/>
        <end position="270"/>
    </location>
</feature>
<keyword evidence="1" id="KW-0677">Repeat</keyword>
<evidence type="ECO:0000256" key="2">
    <source>
        <dbReference type="ARBA" id="ARBA00022803"/>
    </source>
</evidence>
<name>A0ABV6YMY5_UNCEI</name>
<comment type="caution">
    <text evidence="5">The sequence shown here is derived from an EMBL/GenBank/DDBJ whole genome shotgun (WGS) entry which is preliminary data.</text>
</comment>
<feature type="compositionally biased region" description="Basic and acidic residues" evidence="4">
    <location>
        <begin position="538"/>
        <end position="551"/>
    </location>
</feature>
<dbReference type="Pfam" id="PF13374">
    <property type="entry name" value="TPR_10"/>
    <property type="match status" value="1"/>
</dbReference>
<feature type="repeat" description="TPR" evidence="3">
    <location>
        <begin position="203"/>
        <end position="236"/>
    </location>
</feature>
<dbReference type="Gene3D" id="1.25.40.10">
    <property type="entry name" value="Tetratricopeptide repeat domain"/>
    <property type="match status" value="3"/>
</dbReference>
<dbReference type="SUPFAM" id="SSF48452">
    <property type="entry name" value="TPR-like"/>
    <property type="match status" value="2"/>
</dbReference>
<evidence type="ECO:0000313" key="6">
    <source>
        <dbReference type="Proteomes" id="UP001594288"/>
    </source>
</evidence>
<evidence type="ECO:0000256" key="3">
    <source>
        <dbReference type="PROSITE-ProRule" id="PRU00339"/>
    </source>
</evidence>
<evidence type="ECO:0000256" key="4">
    <source>
        <dbReference type="SAM" id="MobiDB-lite"/>
    </source>
</evidence>
<dbReference type="InterPro" id="IPR011990">
    <property type="entry name" value="TPR-like_helical_dom_sf"/>
</dbReference>
<protein>
    <submittedName>
        <fullName evidence="5">Tetratricopeptide repeat protein</fullName>
    </submittedName>
</protein>
<organism evidence="5 6">
    <name type="scientific">Eiseniibacteriota bacterium</name>
    <dbReference type="NCBI Taxonomy" id="2212470"/>
    <lineage>
        <taxon>Bacteria</taxon>
        <taxon>Candidatus Eiseniibacteriota</taxon>
    </lineage>
</organism>
<dbReference type="SMART" id="SM00028">
    <property type="entry name" value="TPR"/>
    <property type="match status" value="6"/>
</dbReference>
<sequence>MLTSTLYETGRGEPVAVRTLSGNDVLALVDEMSLSLKHDLDIPVYHIENTADRALSEILTESPAALREYGLGMQSDALTEREVVIEHMEAAVAEDPTFALAQWELFRAYYELGKPAEMTRSLTATVQHIYKLPTFYQYIVRATYHEQSEDVESALKTTQDWAKFYPQSIDAHEMLAAYHEALGDLDGAIEDWNTILELDPERHNVLMELGDLHARKGEFDQGVEYLERYRDLYPEDYRSYSAIGALYSARGEYEEARSLYQDARRHAPGEIELAVRIADLERKLGNFDQARQELLDAIPMAKGPRDRASLYAALRDWHKIMGRIGEAMEYLDVVVAEEAEYRSPVVSALESAFLRVELCAYTEDYEVAFEAIEELEAMVGEVPLMRFFPKYAMIWYYSMAEDRTHIDEAEAMLAEIESIAAKNPTASLEAMALFAGAGVHRLREEFSQAAAIAERAIGLFTMLPQDQRLFLRAYILGDMHRRAGQLEEAEKEILTGLELEPSQPFFHAMLGLTYRDMGRGEDALSHLEKAMEIWKDADPDFDPAREPREALAELQAGS</sequence>
<feature type="region of interest" description="Disordered" evidence="4">
    <location>
        <begin position="538"/>
        <end position="558"/>
    </location>
</feature>
<dbReference type="PANTHER" id="PTHR45586">
    <property type="entry name" value="TPR REPEAT-CONTAINING PROTEIN PA4667"/>
    <property type="match status" value="1"/>
</dbReference>
<dbReference type="Proteomes" id="UP001594288">
    <property type="component" value="Unassembled WGS sequence"/>
</dbReference>
<proteinExistence type="predicted"/>
<accession>A0ABV6YMY5</accession>
<gene>
    <name evidence="5" type="ORF">ACFL2Z_00780</name>
</gene>
<dbReference type="InterPro" id="IPR051012">
    <property type="entry name" value="CellSynth/LPSAsmb/PSIAsmb"/>
</dbReference>
<evidence type="ECO:0000256" key="1">
    <source>
        <dbReference type="ARBA" id="ARBA00022737"/>
    </source>
</evidence>
<keyword evidence="6" id="KW-1185">Reference proteome</keyword>
<dbReference type="PANTHER" id="PTHR45586:SF1">
    <property type="entry name" value="LIPOPOLYSACCHARIDE ASSEMBLY PROTEIN B"/>
    <property type="match status" value="1"/>
</dbReference>
<dbReference type="Pfam" id="PF14559">
    <property type="entry name" value="TPR_19"/>
    <property type="match status" value="1"/>
</dbReference>
<dbReference type="EMBL" id="JBHPEI010000006">
    <property type="protein sequence ID" value="MFC1799435.1"/>
    <property type="molecule type" value="Genomic_DNA"/>
</dbReference>